<accession>A0ABM4MZW4</accession>
<dbReference type="PROSITE" id="PS50006">
    <property type="entry name" value="FHA_DOMAIN"/>
    <property type="match status" value="1"/>
</dbReference>
<comment type="similarity">
    <text evidence="1">Belongs to the CEP170 family.</text>
</comment>
<dbReference type="Proteomes" id="UP001652662">
    <property type="component" value="Chromosome 31"/>
</dbReference>
<feature type="region of interest" description="Disordered" evidence="2">
    <location>
        <begin position="613"/>
        <end position="887"/>
    </location>
</feature>
<feature type="compositionally biased region" description="Low complexity" evidence="2">
    <location>
        <begin position="1084"/>
        <end position="1102"/>
    </location>
</feature>
<feature type="compositionally biased region" description="Polar residues" evidence="2">
    <location>
        <begin position="1038"/>
        <end position="1048"/>
    </location>
</feature>
<evidence type="ECO:0000313" key="4">
    <source>
        <dbReference type="Proteomes" id="UP001652662"/>
    </source>
</evidence>
<protein>
    <submittedName>
        <fullName evidence="5">Centrosomal protein of 170 kDa isoform X8</fullName>
    </submittedName>
</protein>
<feature type="region of interest" description="Disordered" evidence="2">
    <location>
        <begin position="300"/>
        <end position="325"/>
    </location>
</feature>
<feature type="compositionally biased region" description="Polar residues" evidence="2">
    <location>
        <begin position="699"/>
        <end position="716"/>
    </location>
</feature>
<feature type="region of interest" description="Disordered" evidence="2">
    <location>
        <begin position="1352"/>
        <end position="1379"/>
    </location>
</feature>
<feature type="compositionally biased region" description="Low complexity" evidence="2">
    <location>
        <begin position="412"/>
        <end position="424"/>
    </location>
</feature>
<feature type="region of interest" description="Disordered" evidence="2">
    <location>
        <begin position="480"/>
        <end position="503"/>
    </location>
</feature>
<dbReference type="PANTHER" id="PTHR15715">
    <property type="entry name" value="CENTROSOMAL PROTEIN OF 170 KDA"/>
    <property type="match status" value="1"/>
</dbReference>
<organism evidence="4 5">
    <name type="scientific">Equus przewalskii</name>
    <name type="common">Przewalski's horse</name>
    <name type="synonym">Equus caballus przewalskii</name>
    <dbReference type="NCBI Taxonomy" id="9798"/>
    <lineage>
        <taxon>Eukaryota</taxon>
        <taxon>Metazoa</taxon>
        <taxon>Chordata</taxon>
        <taxon>Craniata</taxon>
        <taxon>Vertebrata</taxon>
        <taxon>Euteleostomi</taxon>
        <taxon>Mammalia</taxon>
        <taxon>Eutheria</taxon>
        <taxon>Laurasiatheria</taxon>
        <taxon>Perissodactyla</taxon>
        <taxon>Equidae</taxon>
        <taxon>Equus</taxon>
    </lineage>
</organism>
<feature type="region of interest" description="Disordered" evidence="2">
    <location>
        <begin position="1237"/>
        <end position="1281"/>
    </location>
</feature>
<feature type="compositionally biased region" description="Polar residues" evidence="2">
    <location>
        <begin position="619"/>
        <end position="636"/>
    </location>
</feature>
<dbReference type="Gene3D" id="2.60.200.20">
    <property type="match status" value="1"/>
</dbReference>
<dbReference type="InterPro" id="IPR029300">
    <property type="entry name" value="CEP170_C"/>
</dbReference>
<feature type="compositionally biased region" description="Basic and acidic residues" evidence="2">
    <location>
        <begin position="1059"/>
        <end position="1071"/>
    </location>
</feature>
<evidence type="ECO:0000256" key="2">
    <source>
        <dbReference type="SAM" id="MobiDB-lite"/>
    </source>
</evidence>
<dbReference type="CDD" id="cd22724">
    <property type="entry name" value="FHA_Cep170A"/>
    <property type="match status" value="1"/>
</dbReference>
<dbReference type="Pfam" id="PF15308">
    <property type="entry name" value="CEP170_C"/>
    <property type="match status" value="1"/>
</dbReference>
<dbReference type="InterPro" id="IPR000253">
    <property type="entry name" value="FHA_dom"/>
</dbReference>
<feature type="region of interest" description="Disordered" evidence="2">
    <location>
        <begin position="368"/>
        <end position="450"/>
    </location>
</feature>
<feature type="compositionally biased region" description="Polar residues" evidence="2">
    <location>
        <begin position="759"/>
        <end position="772"/>
    </location>
</feature>
<proteinExistence type="inferred from homology"/>
<evidence type="ECO:0000313" key="5">
    <source>
        <dbReference type="RefSeq" id="XP_070458235.1"/>
    </source>
</evidence>
<dbReference type="RefSeq" id="XP_070458235.1">
    <property type="nucleotide sequence ID" value="XM_070602134.1"/>
</dbReference>
<feature type="domain" description="FHA" evidence="3">
    <location>
        <begin position="23"/>
        <end position="73"/>
    </location>
</feature>
<feature type="region of interest" description="Disordered" evidence="2">
    <location>
        <begin position="1493"/>
        <end position="1515"/>
    </location>
</feature>
<feature type="region of interest" description="Disordered" evidence="2">
    <location>
        <begin position="908"/>
        <end position="958"/>
    </location>
</feature>
<name>A0ABM4MZW4_EQUPR</name>
<feature type="compositionally biased region" description="Low complexity" evidence="2">
    <location>
        <begin position="861"/>
        <end position="873"/>
    </location>
</feature>
<feature type="compositionally biased region" description="Basic and acidic residues" evidence="2">
    <location>
        <begin position="668"/>
        <end position="682"/>
    </location>
</feature>
<dbReference type="InterPro" id="IPR051176">
    <property type="entry name" value="Cent_Immune-Sig_Mod"/>
</dbReference>
<feature type="compositionally biased region" description="Polar residues" evidence="2">
    <location>
        <begin position="1500"/>
        <end position="1515"/>
    </location>
</feature>
<dbReference type="PANTHER" id="PTHR15715:SF17">
    <property type="entry name" value="CENTROSOMAL PROTEIN OF 170 KDA"/>
    <property type="match status" value="1"/>
</dbReference>
<gene>
    <name evidence="5" type="primary">CEP170</name>
</gene>
<feature type="compositionally biased region" description="Low complexity" evidence="2">
    <location>
        <begin position="1121"/>
        <end position="1137"/>
    </location>
</feature>
<dbReference type="GeneID" id="103560079"/>
<reference evidence="5" key="1">
    <citation type="submission" date="2025-08" db="UniProtKB">
        <authorList>
            <consortium name="RefSeq"/>
        </authorList>
    </citation>
    <scope>IDENTIFICATION</scope>
    <source>
        <tissue evidence="5">Blood</tissue>
    </source>
</reference>
<feature type="compositionally biased region" description="Basic and acidic residues" evidence="2">
    <location>
        <begin position="728"/>
        <end position="739"/>
    </location>
</feature>
<dbReference type="InterPro" id="IPR008984">
    <property type="entry name" value="SMAD_FHA_dom_sf"/>
</dbReference>
<dbReference type="SMART" id="SM00240">
    <property type="entry name" value="FHA"/>
    <property type="match status" value="1"/>
</dbReference>
<feature type="compositionally biased region" description="Polar residues" evidence="2">
    <location>
        <begin position="921"/>
        <end position="945"/>
    </location>
</feature>
<dbReference type="Pfam" id="PF00498">
    <property type="entry name" value="FHA"/>
    <property type="match status" value="1"/>
</dbReference>
<dbReference type="SUPFAM" id="SSF49879">
    <property type="entry name" value="SMAD/FHA domain"/>
    <property type="match status" value="1"/>
</dbReference>
<feature type="compositionally biased region" description="Low complexity" evidence="2">
    <location>
        <begin position="1269"/>
        <end position="1279"/>
    </location>
</feature>
<feature type="compositionally biased region" description="Basic and acidic residues" evidence="2">
    <location>
        <begin position="798"/>
        <end position="817"/>
    </location>
</feature>
<feature type="region of interest" description="Disordered" evidence="2">
    <location>
        <begin position="970"/>
        <end position="1175"/>
    </location>
</feature>
<feature type="compositionally biased region" description="Low complexity" evidence="2">
    <location>
        <begin position="740"/>
        <end position="751"/>
    </location>
</feature>
<sequence length="1515" mass="167918">MSLTSWFLVSSGGTRHRLPREMIFVGRDDCELMLQSRSVDKQHAVINYDASTDEHLVKDLGSLNGTFVNDVRIPEQTYITLKLEDKLRFGYDTNLFTVVRGEMRVPEEALKHEKFTIQLQLSQKSSESELSKSACAKSIDAKAADTVTEVQHKATEALKSEERAMDTSAVPRGTPLYGQPSWWGDDEVHEQRALKANGKPEEKNHETGASGCSVDAKQVEEQSAAANEEVLFPFCREPSYFEIPTKEFQQPSQITESTIHEIPTKDTPSSHTTGAGHASFTIEFDDSTPGKVTIRDHVTKFTSDQRHKSKKSSPGTQDLPGIQTGMMAPENKVADWLAQNNPPQMIWERTEEDSKSIKSDVPVYLKRLKGNKHDDGTQSDSENAGAHRRCSKRAALEEHLRRHHSEQKKLQKAQAPEKQQEQAATSSAHHRGGHGVPHGKLLKQKSEEPSVSIPFLQTALLRSSGSLGHRPSQEMDKMLKNQATSAASEKDNDDDQSDKGTYTIELENPNSEEVEARKMIDKVFGVDDNQDYNRPVINEKHKDLIKEWALNSAAVVMEERKPVTIPGFHNTEEGTSSSGNKRWVSQWASLAANHTRHDQEERIMELSVPVPLENETDISESGISVRSTGSGTSLASQGERRRRTLPQLPNEEKSLESSRAKVLMQRSEIGEKQDTELQEKEAPTQVYQKDQQDADRALNQMSRVVNGETLKTSGENKTLLHLGIASAGKEKSETEKEASSVKQTSVKVQQQEQREQAQWTPTKLSSSKSVSGQIDRAREESFKQESQPQEKIPGHSASKGERVIQSEGKRRKAEEVLKSQTSKGGDKKESSKSLVRQGSFTIEKPSPNIPIELIPHINKQTSSTPASAFTSASRIRERSDSMDTDSSLDTTLILKDTEAVMAFLEAKLREDNKTDEGPDTPSYNRDNSISPESDVDTASTISLVTGETERKSTQKRRSFTSLYKDRCAIGSPSKDVTKSSSGTREKIEKKTKSRSTEVGSRGDGRKFVQSSGRMRQPSVDLTDDDQTSSVPHSAISDIMSSDQETYSCKSHGRTPLTSTEEHAHSKLEGSKVTKSKTSPVAPGSSSKSTTLPRPRPTRTSLLRRARLGEASDSELADADKASVASEVSTTSSTSKPPTGRRNISRIDLLAQPRRTRLGSLSARSDSEATISRSSASSRTAEAIIRSGARLVPSDKFSPRIRANSISRLSDSKVKSMASAHGSPSVNSRWRRFPTDYASTSEDEFGSNRNSPKHTRLRTSPALKTTRLQSSGSTMPTSSSFKHRIKEQEDYIRDWTAHREEIARISQDLALIAREINDVAGEIDSVTSSGTAPSTTLVDRVFDESLNFRKIPPLVHSKTPEGNNCRSGDPRPQPAEPPDHLTITRRRTWSRDEVMGDNLLLSSVFQFSKKIRQSIDKTAGKIRILFKDKDRNWDEIESKLRAESEVPIVKTSSMEISSILQELKRVEKQLQAINAMIDPDGTLEALNNMGFPSVILPSPPKQKSSPVNNHSSPAML</sequence>
<keyword evidence="4" id="KW-1185">Reference proteome</keyword>
<feature type="region of interest" description="Disordered" evidence="2">
    <location>
        <begin position="160"/>
        <end position="183"/>
    </location>
</feature>
<evidence type="ECO:0000259" key="3">
    <source>
        <dbReference type="PROSITE" id="PS50006"/>
    </source>
</evidence>
<feature type="compositionally biased region" description="Basic and acidic residues" evidence="2">
    <location>
        <begin position="650"/>
        <end position="659"/>
    </location>
</feature>
<evidence type="ECO:0000256" key="1">
    <source>
        <dbReference type="ARBA" id="ARBA00010436"/>
    </source>
</evidence>